<feature type="transmembrane region" description="Helical" evidence="10">
    <location>
        <begin position="27"/>
        <end position="48"/>
    </location>
</feature>
<keyword evidence="4 10" id="KW-0479">Metal-binding</keyword>
<dbReference type="NCBIfam" id="TIGR01494">
    <property type="entry name" value="ATPase_P-type"/>
    <property type="match status" value="1"/>
</dbReference>
<dbReference type="GO" id="GO:0016463">
    <property type="term" value="F:P-type zinc transporter activity"/>
    <property type="evidence" value="ECO:0007669"/>
    <property type="project" value="UniProtKB-EC"/>
</dbReference>
<dbReference type="Gene3D" id="3.40.50.1000">
    <property type="entry name" value="HAD superfamily/HAD-like"/>
    <property type="match status" value="1"/>
</dbReference>
<feature type="domain" description="P-type ATPase A" evidence="11">
    <location>
        <begin position="123"/>
        <end position="227"/>
    </location>
</feature>
<dbReference type="SFLD" id="SFLDG00002">
    <property type="entry name" value="C1.7:_P-type_atpase_like"/>
    <property type="match status" value="1"/>
</dbReference>
<feature type="transmembrane region" description="Helical" evidence="10">
    <location>
        <begin position="273"/>
        <end position="298"/>
    </location>
</feature>
<proteinExistence type="inferred from homology"/>
<sequence length="643" mass="69530">MNKKVIRIIVTAVLLLAAWLTTSNLGLSVWASFAIFLIPYLLISYDVLGEAWEGIEAKDPFNEDFLMSVATIGAMLIGFVPGAEAQFPEAVFVMLFFQIGEVFEDYAEDNSRRSISHLMDIRPDRATVLRCPSGNTKAEEISVDPKDIKIGETIVVRPGEKIPLDGTVTDGDASLDTTALTGESMPRSVHKGDTVTSGCVSTNGVLKIRVEKTFGESTASKIISLVEESSKNKSKSETFIRKFAHIYTPVVVFAAIALAVVPPLIAGGGWAQWIYRALTFLVVSCPCALVISVPLTFFAGIGGASRIGVLVKGGNYMDVLAKVSTMVFDKTGTLTRGLFVVEDVHSEKYSFGDLLHLVAHVEQYSNHPIASALRNVKRDWHDDCRVENVHEIAGNGVEGYVNGRKVSVGNEKMMKSLGITISECPRCRGFIGTVVHVAVDGVYAGHIVIADQIKDDAPKTIRDLKALGVDKTVMLTGDREVIAADTARKIGIDEYHSELLPADKVRYVEELLKTKTKGRTLAFVGDGINDAPVLARADIGIAMGGVGSDAAIEAADVVIMNDRPLKIVRAIKIARRTIRIARENAWFAIAVKVAILILAATGLLGSLAMALAVFGDVGVMILCVLNAMRALQTKKFDVKKFEH</sequence>
<keyword evidence="6 10" id="KW-1133">Transmembrane helix</keyword>
<evidence type="ECO:0000256" key="10">
    <source>
        <dbReference type="RuleBase" id="RU362081"/>
    </source>
</evidence>
<name>A0A9R1CXJ9_9BACT</name>
<dbReference type="SUPFAM" id="SSF81653">
    <property type="entry name" value="Calcium ATPase, transduction domain A"/>
    <property type="match status" value="1"/>
</dbReference>
<evidence type="ECO:0000313" key="12">
    <source>
        <dbReference type="EMBL" id="GJG59842.1"/>
    </source>
</evidence>
<dbReference type="InterPro" id="IPR023214">
    <property type="entry name" value="HAD_sf"/>
</dbReference>
<dbReference type="GO" id="GO:0046872">
    <property type="term" value="F:metal ion binding"/>
    <property type="evidence" value="ECO:0007669"/>
    <property type="project" value="UniProtKB-KW"/>
</dbReference>
<comment type="similarity">
    <text evidence="2 10">Belongs to the cation transport ATPase (P-type) (TC 3.A.3) family. Type IB subfamily.</text>
</comment>
<dbReference type="InterPro" id="IPR023299">
    <property type="entry name" value="ATPase_P-typ_cyto_dom_N"/>
</dbReference>
<dbReference type="PRINTS" id="PR00120">
    <property type="entry name" value="HATPASE"/>
</dbReference>
<evidence type="ECO:0000256" key="4">
    <source>
        <dbReference type="ARBA" id="ARBA00022723"/>
    </source>
</evidence>
<keyword evidence="7 10" id="KW-0472">Membrane</keyword>
<reference evidence="12" key="1">
    <citation type="journal article" date="2022" name="Int. J. Syst. Evol. Microbiol.">
        <title>Prevotella lacticifex sp. nov., isolated from the rumen of cows.</title>
        <authorList>
            <person name="Shinkai T."/>
            <person name="Ikeyama N."/>
            <person name="Kumagai M."/>
            <person name="Ohmori H."/>
            <person name="Sakamoto M."/>
            <person name="Ohkuma M."/>
            <person name="Mitsumori M."/>
        </authorList>
    </citation>
    <scope>NUCLEOTIDE SEQUENCE</scope>
    <source>
        <strain evidence="12">R5076</strain>
    </source>
</reference>
<dbReference type="GeneID" id="72466113"/>
<dbReference type="InterPro" id="IPR059000">
    <property type="entry name" value="ATPase_P-type_domA"/>
</dbReference>
<evidence type="ECO:0000256" key="6">
    <source>
        <dbReference type="ARBA" id="ARBA00022989"/>
    </source>
</evidence>
<evidence type="ECO:0000256" key="9">
    <source>
        <dbReference type="ARBA" id="ARBA00047308"/>
    </source>
</evidence>
<evidence type="ECO:0000259" key="11">
    <source>
        <dbReference type="Pfam" id="PF00122"/>
    </source>
</evidence>
<keyword evidence="5" id="KW-1278">Translocase</keyword>
<dbReference type="FunFam" id="2.70.150.10:FF:000002">
    <property type="entry name" value="Copper-transporting ATPase 1, putative"/>
    <property type="match status" value="1"/>
</dbReference>
<dbReference type="Gene3D" id="3.40.1110.10">
    <property type="entry name" value="Calcium-transporting ATPase, cytoplasmic domain N"/>
    <property type="match status" value="1"/>
</dbReference>
<evidence type="ECO:0000313" key="13">
    <source>
        <dbReference type="Proteomes" id="UP000825483"/>
    </source>
</evidence>
<dbReference type="InterPro" id="IPR008250">
    <property type="entry name" value="ATPase_P-typ_transduc_dom_A_sf"/>
</dbReference>
<evidence type="ECO:0000256" key="3">
    <source>
        <dbReference type="ARBA" id="ARBA00022692"/>
    </source>
</evidence>
<keyword evidence="10" id="KW-0547">Nucleotide-binding</keyword>
<keyword evidence="10" id="KW-0067">ATP-binding</keyword>
<feature type="transmembrane region" description="Helical" evidence="10">
    <location>
        <begin position="610"/>
        <end position="631"/>
    </location>
</feature>
<evidence type="ECO:0000256" key="1">
    <source>
        <dbReference type="ARBA" id="ARBA00004370"/>
    </source>
</evidence>
<dbReference type="InterPro" id="IPR027256">
    <property type="entry name" value="P-typ_ATPase_IB"/>
</dbReference>
<dbReference type="PRINTS" id="PR00119">
    <property type="entry name" value="CATATPASE"/>
</dbReference>
<evidence type="ECO:0000256" key="5">
    <source>
        <dbReference type="ARBA" id="ARBA00022967"/>
    </source>
</evidence>
<dbReference type="Pfam" id="PF00702">
    <property type="entry name" value="Hydrolase"/>
    <property type="match status" value="1"/>
</dbReference>
<dbReference type="Pfam" id="PF00122">
    <property type="entry name" value="E1-E2_ATPase"/>
    <property type="match status" value="1"/>
</dbReference>
<dbReference type="InterPro" id="IPR051014">
    <property type="entry name" value="Cation_Transport_ATPase_IB"/>
</dbReference>
<protein>
    <recommendedName>
        <fullName evidence="8">P-type Zn(2+) transporter</fullName>
        <ecNumber evidence="8">7.2.2.12</ecNumber>
    </recommendedName>
</protein>
<keyword evidence="10" id="KW-1003">Cell membrane</keyword>
<dbReference type="AlphaFoldDB" id="A0A9R1CXJ9"/>
<dbReference type="GO" id="GO:0005524">
    <property type="term" value="F:ATP binding"/>
    <property type="evidence" value="ECO:0007669"/>
    <property type="project" value="UniProtKB-UniRule"/>
</dbReference>
<dbReference type="Gene3D" id="2.70.150.10">
    <property type="entry name" value="Calcium-transporting ATPase, cytoplasmic transduction domain A"/>
    <property type="match status" value="1"/>
</dbReference>
<dbReference type="InterPro" id="IPR001757">
    <property type="entry name" value="P_typ_ATPase"/>
</dbReference>
<dbReference type="InterPro" id="IPR023298">
    <property type="entry name" value="ATPase_P-typ_TM_dom_sf"/>
</dbReference>
<dbReference type="PROSITE" id="PS00154">
    <property type="entry name" value="ATPASE_E1_E2"/>
    <property type="match status" value="1"/>
</dbReference>
<dbReference type="GO" id="GO:0005886">
    <property type="term" value="C:plasma membrane"/>
    <property type="evidence" value="ECO:0007669"/>
    <property type="project" value="UniProtKB-SubCell"/>
</dbReference>
<dbReference type="GO" id="GO:0015086">
    <property type="term" value="F:cadmium ion transmembrane transporter activity"/>
    <property type="evidence" value="ECO:0007669"/>
    <property type="project" value="TreeGrafter"/>
</dbReference>
<dbReference type="EMBL" id="BPUB01000002">
    <property type="protein sequence ID" value="GJG59842.1"/>
    <property type="molecule type" value="Genomic_DNA"/>
</dbReference>
<accession>A0A9R1CXJ9</accession>
<dbReference type="PANTHER" id="PTHR48085">
    <property type="entry name" value="CADMIUM/ZINC-TRANSPORTING ATPASE HMA2-RELATED"/>
    <property type="match status" value="1"/>
</dbReference>
<organism evidence="12 13">
    <name type="scientific">Prevotella lacticifex</name>
    <dbReference type="NCBI Taxonomy" id="2854755"/>
    <lineage>
        <taxon>Bacteria</taxon>
        <taxon>Pseudomonadati</taxon>
        <taxon>Bacteroidota</taxon>
        <taxon>Bacteroidia</taxon>
        <taxon>Bacteroidales</taxon>
        <taxon>Prevotellaceae</taxon>
        <taxon>Prevotella</taxon>
    </lineage>
</organism>
<dbReference type="RefSeq" id="WP_223926847.1">
    <property type="nucleotide sequence ID" value="NZ_BPTU01000002.1"/>
</dbReference>
<dbReference type="NCBIfam" id="TIGR01525">
    <property type="entry name" value="ATPase-IB_hvy"/>
    <property type="match status" value="1"/>
</dbReference>
<evidence type="ECO:0000256" key="2">
    <source>
        <dbReference type="ARBA" id="ARBA00006024"/>
    </source>
</evidence>
<feature type="transmembrane region" description="Helical" evidence="10">
    <location>
        <begin position="243"/>
        <end position="261"/>
    </location>
</feature>
<evidence type="ECO:0000256" key="8">
    <source>
        <dbReference type="ARBA" id="ARBA00039097"/>
    </source>
</evidence>
<dbReference type="Proteomes" id="UP000825483">
    <property type="component" value="Unassembled WGS sequence"/>
</dbReference>
<dbReference type="SFLD" id="SFLDS00003">
    <property type="entry name" value="Haloacid_Dehalogenase"/>
    <property type="match status" value="1"/>
</dbReference>
<dbReference type="InterPro" id="IPR036412">
    <property type="entry name" value="HAD-like_sf"/>
</dbReference>
<dbReference type="GO" id="GO:0016887">
    <property type="term" value="F:ATP hydrolysis activity"/>
    <property type="evidence" value="ECO:0007669"/>
    <property type="project" value="InterPro"/>
</dbReference>
<dbReference type="InterPro" id="IPR018303">
    <property type="entry name" value="ATPase_P-typ_P_site"/>
</dbReference>
<dbReference type="SUPFAM" id="SSF81665">
    <property type="entry name" value="Calcium ATPase, transmembrane domain M"/>
    <property type="match status" value="1"/>
</dbReference>
<dbReference type="SUPFAM" id="SSF56784">
    <property type="entry name" value="HAD-like"/>
    <property type="match status" value="1"/>
</dbReference>
<dbReference type="PANTHER" id="PTHR48085:SF5">
    <property type="entry name" value="CADMIUM_ZINC-TRANSPORTING ATPASE HMA4-RELATED"/>
    <property type="match status" value="1"/>
</dbReference>
<comment type="caution">
    <text evidence="12">The sequence shown here is derived from an EMBL/GenBank/DDBJ whole genome shotgun (WGS) entry which is preliminary data.</text>
</comment>
<gene>
    <name evidence="12" type="ORF">PRLR5076_26930</name>
</gene>
<dbReference type="InterPro" id="IPR044492">
    <property type="entry name" value="P_typ_ATPase_HD_dom"/>
</dbReference>
<feature type="transmembrane region" description="Helical" evidence="10">
    <location>
        <begin position="5"/>
        <end position="21"/>
    </location>
</feature>
<dbReference type="EC" id="7.2.2.12" evidence="8"/>
<dbReference type="SFLD" id="SFLDF00027">
    <property type="entry name" value="p-type_atpase"/>
    <property type="match status" value="1"/>
</dbReference>
<evidence type="ECO:0000256" key="7">
    <source>
        <dbReference type="ARBA" id="ARBA00023136"/>
    </source>
</evidence>
<comment type="subcellular location">
    <subcellularLocation>
        <location evidence="10">Cell membrane</location>
    </subcellularLocation>
    <subcellularLocation>
        <location evidence="1">Membrane</location>
    </subcellularLocation>
</comment>
<keyword evidence="13" id="KW-1185">Reference proteome</keyword>
<comment type="catalytic activity">
    <reaction evidence="9">
        <text>Zn(2+)(in) + ATP + H2O = Zn(2+)(out) + ADP + phosphate + H(+)</text>
        <dbReference type="Rhea" id="RHEA:20621"/>
        <dbReference type="ChEBI" id="CHEBI:15377"/>
        <dbReference type="ChEBI" id="CHEBI:15378"/>
        <dbReference type="ChEBI" id="CHEBI:29105"/>
        <dbReference type="ChEBI" id="CHEBI:30616"/>
        <dbReference type="ChEBI" id="CHEBI:43474"/>
        <dbReference type="ChEBI" id="CHEBI:456216"/>
        <dbReference type="EC" id="7.2.2.12"/>
    </reaction>
</comment>
<feature type="transmembrane region" description="Helical" evidence="10">
    <location>
        <begin position="585"/>
        <end position="604"/>
    </location>
</feature>
<keyword evidence="3 10" id="KW-0812">Transmembrane</keyword>